<protein>
    <submittedName>
        <fullName evidence="2">Transaldolase</fullName>
    </submittedName>
</protein>
<dbReference type="InterPro" id="IPR013785">
    <property type="entry name" value="Aldolase_TIM"/>
</dbReference>
<name>A0A212LHA8_9HYPH</name>
<dbReference type="EMBL" id="FMJD01000008">
    <property type="protein sequence ID" value="SCM76857.1"/>
    <property type="molecule type" value="Genomic_DNA"/>
</dbReference>
<keyword evidence="1" id="KW-0704">Schiff base</keyword>
<accession>A0A212LHA8</accession>
<dbReference type="Pfam" id="PF00923">
    <property type="entry name" value="TAL_FSA"/>
    <property type="match status" value="1"/>
</dbReference>
<dbReference type="RefSeq" id="WP_288196901.1">
    <property type="nucleotide sequence ID" value="NZ_LT608334.1"/>
</dbReference>
<dbReference type="PANTHER" id="PTHR10683">
    <property type="entry name" value="TRANSALDOLASE"/>
    <property type="match status" value="1"/>
</dbReference>
<gene>
    <name evidence="2" type="primary">tal</name>
    <name evidence="2" type="ORF">KL86PLE_40662</name>
</gene>
<sequence>MSRAETDLATPLSRTVATTPTDVWNDSCSIRELQYSLANGAVGATTNPSIVLAVLKKEYDAWKEPLRQLVAQHPAETEDAIAWRLIEAMGLKGAELLLPVFEREGGRKGRLSMQTSPVYYMDKERLVEQAVRFAGLAPNIQVKIPVTAAGVAAIEEATYRGVVINATVSFTLPQAIAVAEAVERGLKRRAAEGHDVSAMTPACTIMIGRTDDWIKAVAKRDGIVVTPGHLEWAGLAVMKKAYRLFRERGYRTRLLAAAYRNHMHWSELIGGDLILTIPYDWQVLFNGSDIEVKPRIDDPVDPAIVDELYRKFPDFRAAYDENGLAIAAFDGYGATRRTLRAFIEAYRDLTAIVRDIMIPPA</sequence>
<dbReference type="PROSITE" id="PS01054">
    <property type="entry name" value="TRANSALDOLASE_1"/>
    <property type="match status" value="1"/>
</dbReference>
<dbReference type="AlphaFoldDB" id="A0A212LHA8"/>
<proteinExistence type="predicted"/>
<evidence type="ECO:0000313" key="2">
    <source>
        <dbReference type="EMBL" id="SCM76857.1"/>
    </source>
</evidence>
<reference evidence="2" key="1">
    <citation type="submission" date="2016-08" db="EMBL/GenBank/DDBJ databases">
        <authorList>
            <person name="Seilhamer J.J."/>
        </authorList>
    </citation>
    <scope>NUCLEOTIDE SEQUENCE</scope>
    <source>
        <strain evidence="2">86</strain>
    </source>
</reference>
<dbReference type="InterPro" id="IPR018225">
    <property type="entry name" value="Transaldolase_AS"/>
</dbReference>
<dbReference type="InterPro" id="IPR001585">
    <property type="entry name" value="TAL/FSA"/>
</dbReference>
<evidence type="ECO:0000256" key="1">
    <source>
        <dbReference type="ARBA" id="ARBA00023270"/>
    </source>
</evidence>
<dbReference type="SUPFAM" id="SSF51569">
    <property type="entry name" value="Aldolase"/>
    <property type="match status" value="1"/>
</dbReference>
<organism evidence="2">
    <name type="scientific">uncultured Pleomorphomonas sp</name>
    <dbReference type="NCBI Taxonomy" id="442121"/>
    <lineage>
        <taxon>Bacteria</taxon>
        <taxon>Pseudomonadati</taxon>
        <taxon>Pseudomonadota</taxon>
        <taxon>Alphaproteobacteria</taxon>
        <taxon>Hyphomicrobiales</taxon>
        <taxon>Pleomorphomonadaceae</taxon>
        <taxon>Pleomorphomonas</taxon>
        <taxon>environmental samples</taxon>
    </lineage>
</organism>
<dbReference type="GO" id="GO:0005975">
    <property type="term" value="P:carbohydrate metabolic process"/>
    <property type="evidence" value="ECO:0007669"/>
    <property type="project" value="InterPro"/>
</dbReference>
<dbReference type="Gene3D" id="3.20.20.70">
    <property type="entry name" value="Aldolase class I"/>
    <property type="match status" value="1"/>
</dbReference>